<evidence type="ECO:0000256" key="2">
    <source>
        <dbReference type="ARBA" id="ARBA00022679"/>
    </source>
</evidence>
<dbReference type="CDD" id="cd07773">
    <property type="entry name" value="ASKHA_NBD_FGGY_FK"/>
    <property type="match status" value="1"/>
</dbReference>
<keyword evidence="3 6" id="KW-0418">Kinase</keyword>
<dbReference type="SUPFAM" id="SSF53067">
    <property type="entry name" value="Actin-like ATPase domain"/>
    <property type="match status" value="2"/>
</dbReference>
<dbReference type="Pfam" id="PF02782">
    <property type="entry name" value="FGGY_C"/>
    <property type="match status" value="1"/>
</dbReference>
<sequence>MAVLGLDIGSSGAKGLVLNDDGAIAAVSRVSYLPRHGDGGTVELDASLLADRVAGLIEDAVAQSPSPIDAVAITSVGEAIVPVDQDGTPLAPAMLTADTRLSGECRVWDEADAALDFVDTTGLPLRDMWSVHAMRVHLRNTGISGRITGFCTLEEIVHRALGVEPATALSQAARSGLLDRRKLAWSDSQAGVAGVDPSLLSRIALPGTEVGQLSTSRFGLPRGARVVSGGHDQYLASVGAGAGEHFPMWSSGTVESLTVVTPKASLREGVPTYPVDEDVWVSPVPNLNGGQVLFWLCGLLGRDDPGELLDAGPADDRDDTIFVPTLGTTGAPDFDTAASGLIAGLTYRTDAGQLARAAVRGITHETRHAASLLGRGVDFLDGFALAGGGSRSVYWNRMRAAAFGLPVTCRKHHDCAAIGAALMAFRALGADGVDLDRVNPVKEVIDPDAGDVAAFEKAHARYLELRARTMAARCGSDIE</sequence>
<dbReference type="PANTHER" id="PTHR43095:SF2">
    <property type="entry name" value="GLUCONOKINASE"/>
    <property type="match status" value="1"/>
</dbReference>
<dbReference type="Pfam" id="PF00370">
    <property type="entry name" value="FGGY_N"/>
    <property type="match status" value="1"/>
</dbReference>
<dbReference type="InterPro" id="IPR000577">
    <property type="entry name" value="Carb_kinase_FGGY"/>
</dbReference>
<evidence type="ECO:0000313" key="7">
    <source>
        <dbReference type="Proteomes" id="UP000239480"/>
    </source>
</evidence>
<dbReference type="InterPro" id="IPR018485">
    <property type="entry name" value="FGGY_C"/>
</dbReference>
<comment type="caution">
    <text evidence="6">The sequence shown here is derived from an EMBL/GenBank/DDBJ whole genome shotgun (WGS) entry which is preliminary data.</text>
</comment>
<dbReference type="RefSeq" id="WP_106207387.1">
    <property type="nucleotide sequence ID" value="NZ_PVTD01000011.1"/>
</dbReference>
<evidence type="ECO:0000259" key="5">
    <source>
        <dbReference type="Pfam" id="PF02782"/>
    </source>
</evidence>
<dbReference type="InterPro" id="IPR050406">
    <property type="entry name" value="FGGY_Carb_Kinase"/>
</dbReference>
<comment type="similarity">
    <text evidence="1">Belongs to the FGGY kinase family.</text>
</comment>
<dbReference type="AlphaFoldDB" id="A0A2T0RIE2"/>
<protein>
    <submittedName>
        <fullName evidence="6">Sugar (Pentulose or hexulose) kinase</fullName>
    </submittedName>
</protein>
<dbReference type="PANTHER" id="PTHR43095">
    <property type="entry name" value="SUGAR KINASE"/>
    <property type="match status" value="1"/>
</dbReference>
<dbReference type="EMBL" id="PVTD01000011">
    <property type="protein sequence ID" value="PRY20974.1"/>
    <property type="molecule type" value="Genomic_DNA"/>
</dbReference>
<dbReference type="OrthoDB" id="9805576at2"/>
<keyword evidence="7" id="KW-1185">Reference proteome</keyword>
<dbReference type="GO" id="GO:0005975">
    <property type="term" value="P:carbohydrate metabolic process"/>
    <property type="evidence" value="ECO:0007669"/>
    <property type="project" value="InterPro"/>
</dbReference>
<accession>A0A2T0RIE2</accession>
<gene>
    <name evidence="6" type="ORF">CLV78_111129</name>
</gene>
<keyword evidence="2" id="KW-0808">Transferase</keyword>
<evidence type="ECO:0000256" key="3">
    <source>
        <dbReference type="ARBA" id="ARBA00022777"/>
    </source>
</evidence>
<evidence type="ECO:0000313" key="6">
    <source>
        <dbReference type="EMBL" id="PRY20974.1"/>
    </source>
</evidence>
<dbReference type="Proteomes" id="UP000239480">
    <property type="component" value="Unassembled WGS sequence"/>
</dbReference>
<name>A0A2T0RIE2_9RHOB</name>
<reference evidence="6 7" key="1">
    <citation type="submission" date="2018-03" db="EMBL/GenBank/DDBJ databases">
        <title>Genomic Encyclopedia of Archaeal and Bacterial Type Strains, Phase II (KMG-II): from individual species to whole genera.</title>
        <authorList>
            <person name="Goeker M."/>
        </authorList>
    </citation>
    <scope>NUCLEOTIDE SEQUENCE [LARGE SCALE GENOMIC DNA]</scope>
    <source>
        <strain evidence="6 7">DSM 29328</strain>
    </source>
</reference>
<proteinExistence type="inferred from homology"/>
<dbReference type="PIRSF" id="PIRSF000538">
    <property type="entry name" value="GlpK"/>
    <property type="match status" value="1"/>
</dbReference>
<evidence type="ECO:0000259" key="4">
    <source>
        <dbReference type="Pfam" id="PF00370"/>
    </source>
</evidence>
<feature type="domain" description="Carbohydrate kinase FGGY N-terminal" evidence="4">
    <location>
        <begin position="3"/>
        <end position="239"/>
    </location>
</feature>
<evidence type="ECO:0000256" key="1">
    <source>
        <dbReference type="ARBA" id="ARBA00009156"/>
    </source>
</evidence>
<dbReference type="GO" id="GO:0016301">
    <property type="term" value="F:kinase activity"/>
    <property type="evidence" value="ECO:0007669"/>
    <property type="project" value="UniProtKB-KW"/>
</dbReference>
<dbReference type="InterPro" id="IPR043129">
    <property type="entry name" value="ATPase_NBD"/>
</dbReference>
<dbReference type="Gene3D" id="3.30.420.40">
    <property type="match status" value="2"/>
</dbReference>
<organism evidence="6 7">
    <name type="scientific">Aliiruegeria haliotis</name>
    <dbReference type="NCBI Taxonomy" id="1280846"/>
    <lineage>
        <taxon>Bacteria</taxon>
        <taxon>Pseudomonadati</taxon>
        <taxon>Pseudomonadota</taxon>
        <taxon>Alphaproteobacteria</taxon>
        <taxon>Rhodobacterales</taxon>
        <taxon>Roseobacteraceae</taxon>
        <taxon>Aliiruegeria</taxon>
    </lineage>
</organism>
<dbReference type="InterPro" id="IPR018484">
    <property type="entry name" value="FGGY_N"/>
</dbReference>
<feature type="domain" description="Carbohydrate kinase FGGY C-terminal" evidence="5">
    <location>
        <begin position="252"/>
        <end position="427"/>
    </location>
</feature>